<dbReference type="EMBL" id="UFQT01000742">
    <property type="protein sequence ID" value="SSX26870.1"/>
    <property type="molecule type" value="Genomic_DNA"/>
</dbReference>
<sequence>MSNTDQDTIDAFNELNRVVDDSPEKLTQVLCKILELNAQKFDEIECVSTFHQLLASFESHQNSELKIIICKAIAEITKNTKQRKIFTNEKIVTELLKLLSSPVGTDLELTIQGCRALGNLCYENQEARVLIQEKKGNVTLFNLLDINNDSECYKKESWSLFIKTRCGLISNYLVGSENIAVDAVKLKFVQKIQDVLKKIVSSAENDEIFTEKSEELLINSLPPLSILNELTEMTFDVPMIRILVTILKKSPKNVELGELVLELLQCQAENDDVKYCLAKEGVPDVLFEVLEKYKKQMCSDDSRRALLKLACDIIVLILNGDDAMHFLYTTPFLANVEKWLDSYDIDLLTTGVLAIGNFARTDSHCTDMVQRGIMKKLIGILAKNNGSEDDIRLQHALLSALRNLVIPKPNKAAVISDGLVETILPMLDIHQPPVVFKLLGTLRMTIDGQEQIAMELLENQKLIEQLIIWSKTVDYHAGVSAESLRLLAWLIKHAYKEKTITEDNNTKKLDDKNLRNFIQIPDAVNSLVNMLNSSHVVMQNEALIALCILSVTFLRIKNQEEASQIQLDDILIECHIGEKISEFITRNNDTMTKEIVENLRTLLQQLRHSDKLINHLNEYNLEELIKSIPSLKEYCTL</sequence>
<evidence type="ECO:0000256" key="5">
    <source>
        <dbReference type="ARBA" id="ARBA00022824"/>
    </source>
</evidence>
<reference evidence="8" key="2">
    <citation type="submission" date="2018-07" db="EMBL/GenBank/DDBJ databases">
        <authorList>
            <person name="Quirk P.G."/>
            <person name="Krulwich T.A."/>
        </authorList>
    </citation>
    <scope>NUCLEOTIDE SEQUENCE</scope>
</reference>
<protein>
    <submittedName>
        <fullName evidence="8">CSON013964 protein</fullName>
    </submittedName>
</protein>
<evidence type="ECO:0000256" key="6">
    <source>
        <dbReference type="ARBA" id="ARBA00023128"/>
    </source>
</evidence>
<evidence type="ECO:0000256" key="3">
    <source>
        <dbReference type="ARBA" id="ARBA00004514"/>
    </source>
</evidence>
<evidence type="ECO:0000313" key="8">
    <source>
        <dbReference type="EMBL" id="SSX26870.1"/>
    </source>
</evidence>
<proteinExistence type="predicted"/>
<keyword evidence="4" id="KW-0963">Cytoplasm</keyword>
<evidence type="ECO:0000256" key="1">
    <source>
        <dbReference type="ARBA" id="ARBA00004173"/>
    </source>
</evidence>
<evidence type="ECO:0000256" key="2">
    <source>
        <dbReference type="ARBA" id="ARBA00004240"/>
    </source>
</evidence>
<dbReference type="FunFam" id="1.25.10.10:FF:000369">
    <property type="entry name" value="Vimar"/>
    <property type="match status" value="1"/>
</dbReference>
<dbReference type="GO" id="GO:0005085">
    <property type="term" value="F:guanyl-nucleotide exchange factor activity"/>
    <property type="evidence" value="ECO:0007669"/>
    <property type="project" value="InterPro"/>
</dbReference>
<dbReference type="GO" id="GO:0005829">
    <property type="term" value="C:cytosol"/>
    <property type="evidence" value="ECO:0007669"/>
    <property type="project" value="UniProtKB-SubCell"/>
</dbReference>
<dbReference type="GO" id="GO:0005739">
    <property type="term" value="C:mitochondrion"/>
    <property type="evidence" value="ECO:0007669"/>
    <property type="project" value="UniProtKB-SubCell"/>
</dbReference>
<dbReference type="AlphaFoldDB" id="A0A336MA21"/>
<dbReference type="GO" id="GO:0005783">
    <property type="term" value="C:endoplasmic reticulum"/>
    <property type="evidence" value="ECO:0007669"/>
    <property type="project" value="UniProtKB-SubCell"/>
</dbReference>
<dbReference type="SUPFAM" id="SSF48371">
    <property type="entry name" value="ARM repeat"/>
    <property type="match status" value="1"/>
</dbReference>
<gene>
    <name evidence="8" type="primary">CSON013964</name>
</gene>
<dbReference type="InterPro" id="IPR040144">
    <property type="entry name" value="RAP1GDS1"/>
</dbReference>
<dbReference type="PANTHER" id="PTHR10957">
    <property type="entry name" value="RAP1 GTPASE-GDP DISSOCIATION STIMULATOR 1"/>
    <property type="match status" value="1"/>
</dbReference>
<evidence type="ECO:0000313" key="7">
    <source>
        <dbReference type="EMBL" id="SSX06521.1"/>
    </source>
</evidence>
<keyword evidence="5" id="KW-0256">Endoplasmic reticulum</keyword>
<dbReference type="SMART" id="SM00185">
    <property type="entry name" value="ARM"/>
    <property type="match status" value="4"/>
</dbReference>
<dbReference type="InterPro" id="IPR016024">
    <property type="entry name" value="ARM-type_fold"/>
</dbReference>
<dbReference type="EMBL" id="UFQS01000742">
    <property type="protein sequence ID" value="SSX06521.1"/>
    <property type="molecule type" value="Genomic_DNA"/>
</dbReference>
<accession>A0A336MA21</accession>
<dbReference type="InterPro" id="IPR011989">
    <property type="entry name" value="ARM-like"/>
</dbReference>
<dbReference type="Gene3D" id="1.25.10.10">
    <property type="entry name" value="Leucine-rich Repeat Variant"/>
    <property type="match status" value="2"/>
</dbReference>
<dbReference type="InterPro" id="IPR000225">
    <property type="entry name" value="Armadillo"/>
</dbReference>
<evidence type="ECO:0000256" key="4">
    <source>
        <dbReference type="ARBA" id="ARBA00022490"/>
    </source>
</evidence>
<comment type="subcellular location">
    <subcellularLocation>
        <location evidence="3">Cytoplasm</location>
        <location evidence="3">Cytosol</location>
    </subcellularLocation>
    <subcellularLocation>
        <location evidence="2">Endoplasmic reticulum</location>
    </subcellularLocation>
    <subcellularLocation>
        <location evidence="1">Mitochondrion</location>
    </subcellularLocation>
</comment>
<reference evidence="7" key="1">
    <citation type="submission" date="2018-04" db="EMBL/GenBank/DDBJ databases">
        <authorList>
            <person name="Go L.Y."/>
            <person name="Mitchell J.A."/>
        </authorList>
    </citation>
    <scope>NUCLEOTIDE SEQUENCE</scope>
    <source>
        <tissue evidence="7">Whole organism</tissue>
    </source>
</reference>
<keyword evidence="6" id="KW-0496">Mitochondrion</keyword>
<organism evidence="8">
    <name type="scientific">Culicoides sonorensis</name>
    <name type="common">Biting midge</name>
    <dbReference type="NCBI Taxonomy" id="179676"/>
    <lineage>
        <taxon>Eukaryota</taxon>
        <taxon>Metazoa</taxon>
        <taxon>Ecdysozoa</taxon>
        <taxon>Arthropoda</taxon>
        <taxon>Hexapoda</taxon>
        <taxon>Insecta</taxon>
        <taxon>Pterygota</taxon>
        <taxon>Neoptera</taxon>
        <taxon>Endopterygota</taxon>
        <taxon>Diptera</taxon>
        <taxon>Nematocera</taxon>
        <taxon>Chironomoidea</taxon>
        <taxon>Ceratopogonidae</taxon>
        <taxon>Ceratopogoninae</taxon>
        <taxon>Culicoides</taxon>
        <taxon>Monoculicoides</taxon>
    </lineage>
</organism>
<name>A0A336MA21_CULSO</name>
<dbReference type="OMA" id="GNLAELX"/>
<dbReference type="VEuPathDB" id="VectorBase:CSON013964"/>